<evidence type="ECO:0000313" key="1">
    <source>
        <dbReference type="EMBL" id="HIW71140.1"/>
    </source>
</evidence>
<sequence length="114" mass="13067">MVSVDERFAAISILLRLRDAGNIKMNLFIDRKVVASMHGKKIAMAECRVRIVENSYANGYDINIMWEDSNETADYKNLGLYQNYNTAFQKITYDESTDSLIIYGEKGITIKIML</sequence>
<reference evidence="1" key="2">
    <citation type="submission" date="2021-04" db="EMBL/GenBank/DDBJ databases">
        <authorList>
            <person name="Gilroy R."/>
        </authorList>
    </citation>
    <scope>NUCLEOTIDE SEQUENCE</scope>
    <source>
        <strain evidence="1">CHK173-259</strain>
    </source>
</reference>
<dbReference type="Proteomes" id="UP000886822">
    <property type="component" value="Unassembled WGS sequence"/>
</dbReference>
<organism evidence="1 2">
    <name type="scientific">Candidatus Levilactobacillus faecigallinarum</name>
    <dbReference type="NCBI Taxonomy" id="2838638"/>
    <lineage>
        <taxon>Bacteria</taxon>
        <taxon>Bacillati</taxon>
        <taxon>Bacillota</taxon>
        <taxon>Bacilli</taxon>
        <taxon>Lactobacillales</taxon>
        <taxon>Lactobacillaceae</taxon>
        <taxon>Levilactobacillus</taxon>
    </lineage>
</organism>
<reference evidence="1" key="1">
    <citation type="journal article" date="2021" name="PeerJ">
        <title>Extensive microbial diversity within the chicken gut microbiome revealed by metagenomics and culture.</title>
        <authorList>
            <person name="Gilroy R."/>
            <person name="Ravi A."/>
            <person name="Getino M."/>
            <person name="Pursley I."/>
            <person name="Horton D.L."/>
            <person name="Alikhan N.F."/>
            <person name="Baker D."/>
            <person name="Gharbi K."/>
            <person name="Hall N."/>
            <person name="Watson M."/>
            <person name="Adriaenssens E.M."/>
            <person name="Foster-Nyarko E."/>
            <person name="Jarju S."/>
            <person name="Secka A."/>
            <person name="Antonio M."/>
            <person name="Oren A."/>
            <person name="Chaudhuri R.R."/>
            <person name="La Ragione R."/>
            <person name="Hildebrand F."/>
            <person name="Pallen M.J."/>
        </authorList>
    </citation>
    <scope>NUCLEOTIDE SEQUENCE</scope>
    <source>
        <strain evidence="1">CHK173-259</strain>
    </source>
</reference>
<proteinExistence type="predicted"/>
<name>A0A9D1QS30_9LACO</name>
<gene>
    <name evidence="1" type="ORF">H9875_00805</name>
</gene>
<evidence type="ECO:0000313" key="2">
    <source>
        <dbReference type="Proteomes" id="UP000886822"/>
    </source>
</evidence>
<dbReference type="EMBL" id="DXGJ01000009">
    <property type="protein sequence ID" value="HIW71140.1"/>
    <property type="molecule type" value="Genomic_DNA"/>
</dbReference>
<accession>A0A9D1QS30</accession>
<protein>
    <submittedName>
        <fullName evidence="1">Uncharacterized protein</fullName>
    </submittedName>
</protein>
<comment type="caution">
    <text evidence="1">The sequence shown here is derived from an EMBL/GenBank/DDBJ whole genome shotgun (WGS) entry which is preliminary data.</text>
</comment>
<dbReference type="AlphaFoldDB" id="A0A9D1QS30"/>